<reference evidence="2 3" key="1">
    <citation type="submission" date="2019-09" db="EMBL/GenBank/DDBJ databases">
        <title>Taxonomy of Antarctic Massilia spp.: description of Massilia rubra sp. nov., Massilia aquatica sp. nov., Massilia mucilaginosa sp. nov., Massilia frigida sp. nov. isolated from streams, lakes and regoliths.</title>
        <authorList>
            <person name="Holochova P."/>
            <person name="Sedlacek I."/>
            <person name="Kralova S."/>
            <person name="Maslanova I."/>
            <person name="Busse H.-J."/>
            <person name="Stankova E."/>
            <person name="Vrbovska V."/>
            <person name="Kovarovic V."/>
            <person name="Bartak M."/>
            <person name="Svec P."/>
            <person name="Pantucek R."/>
        </authorList>
    </citation>
    <scope>NUCLEOTIDE SEQUENCE [LARGE SCALE GENOMIC DNA]</scope>
    <source>
        <strain evidence="2 3">CCM 8693</strain>
    </source>
</reference>
<feature type="chain" id="PRO_5046167734" description="DUF2059 domain-containing protein" evidence="1">
    <location>
        <begin position="32"/>
        <end position="393"/>
    </location>
</feature>
<accession>A0ABX0MDU5</accession>
<keyword evidence="1" id="KW-0732">Signal</keyword>
<keyword evidence="3" id="KW-1185">Reference proteome</keyword>
<feature type="signal peptide" evidence="1">
    <location>
        <begin position="1"/>
        <end position="31"/>
    </location>
</feature>
<evidence type="ECO:0000256" key="1">
    <source>
        <dbReference type="SAM" id="SignalP"/>
    </source>
</evidence>
<dbReference type="EMBL" id="VVIW01000015">
    <property type="protein sequence ID" value="NHZ42892.1"/>
    <property type="molecule type" value="Genomic_DNA"/>
</dbReference>
<name>A0ABX0MDU5_9BURK</name>
<sequence length="393" mass="41825">MHTTTTMIHAVTRTALRAPLLLALLSPLQMAAAATPATRAIPAAPVKAAMPAPLPAAHVEAVRQMLSVVKGETLLQAAVRDNPALRPSQQALFKHLFATTTPQRQQELILRALARHLTLEEARSIAEAYATAPGQRALALPAGAAQSDDVAAFNALPPALLLSGAVKAARPAIEQAANEWGADALHKLTETAVAVARLTIGDINRVDEYSAPVSIQYWSTNTGVAAADELALAMVVCAVKSAHANRELLRTVKEMAWGEMLWPANLASPEKVASSLRRLDLVEVAAGRFVTEQRASVQQANDSFDKIDMPFDTGHVADAAKSVLPVVAMVDRFEKAQDAIIPAQRAILAFAAERPGQFSVKNDKLVIANKADERTFAALNKKLVAARALQSAK</sequence>
<evidence type="ECO:0000313" key="2">
    <source>
        <dbReference type="EMBL" id="NHZ42892.1"/>
    </source>
</evidence>
<dbReference type="Proteomes" id="UP000819052">
    <property type="component" value="Unassembled WGS sequence"/>
</dbReference>
<evidence type="ECO:0000313" key="3">
    <source>
        <dbReference type="Proteomes" id="UP000819052"/>
    </source>
</evidence>
<organism evidence="2 3">
    <name type="scientific">Massilia aquatica</name>
    <dbReference type="NCBI Taxonomy" id="2609000"/>
    <lineage>
        <taxon>Bacteria</taxon>
        <taxon>Pseudomonadati</taxon>
        <taxon>Pseudomonadota</taxon>
        <taxon>Betaproteobacteria</taxon>
        <taxon>Burkholderiales</taxon>
        <taxon>Oxalobacteraceae</taxon>
        <taxon>Telluria group</taxon>
        <taxon>Massilia</taxon>
    </lineage>
</organism>
<dbReference type="RefSeq" id="WP_167078882.1">
    <property type="nucleotide sequence ID" value="NZ_VVIW01000015.1"/>
</dbReference>
<protein>
    <recommendedName>
        <fullName evidence="4">DUF2059 domain-containing protein</fullName>
    </recommendedName>
</protein>
<gene>
    <name evidence="2" type="ORF">F1609_22345</name>
</gene>
<comment type="caution">
    <text evidence="2">The sequence shown here is derived from an EMBL/GenBank/DDBJ whole genome shotgun (WGS) entry which is preliminary data.</text>
</comment>
<evidence type="ECO:0008006" key="4">
    <source>
        <dbReference type="Google" id="ProtNLM"/>
    </source>
</evidence>
<proteinExistence type="predicted"/>